<comment type="caution">
    <text evidence="2">The sequence shown here is derived from an EMBL/GenBank/DDBJ whole genome shotgun (WGS) entry which is preliminary data.</text>
</comment>
<accession>A0AAW3JRU5</accession>
<organism evidence="2 3">
    <name type="scientific">Butyribacter intestini</name>
    <dbReference type="NCBI Taxonomy" id="1703332"/>
    <lineage>
        <taxon>Bacteria</taxon>
        <taxon>Bacillati</taxon>
        <taxon>Bacillota</taxon>
        <taxon>Clostridia</taxon>
        <taxon>Lachnospirales</taxon>
        <taxon>Lachnospiraceae</taxon>
        <taxon>Butyribacter</taxon>
    </lineage>
</organism>
<evidence type="ECO:0000256" key="1">
    <source>
        <dbReference type="SAM" id="Phobius"/>
    </source>
</evidence>
<keyword evidence="1" id="KW-0812">Transmembrane</keyword>
<gene>
    <name evidence="2" type="ORF">APZ18_09415</name>
</gene>
<evidence type="ECO:0000313" key="3">
    <source>
        <dbReference type="Proteomes" id="UP000050833"/>
    </source>
</evidence>
<evidence type="ECO:0000313" key="2">
    <source>
        <dbReference type="EMBL" id="KQC84925.1"/>
    </source>
</evidence>
<keyword evidence="3" id="KW-1185">Reference proteome</keyword>
<dbReference type="AlphaFoldDB" id="A0AAW3JRU5"/>
<dbReference type="Proteomes" id="UP000050833">
    <property type="component" value="Unassembled WGS sequence"/>
</dbReference>
<keyword evidence="1" id="KW-1133">Transmembrane helix</keyword>
<sequence>MKISRGELGYLEYKKKKAVLGTVAMAVIGLAIFIIGLFLNKMSNKNIFTVVAVLFALPAAKFLVAYIVAFPYHTVGKERFDKIKAHVTEGMTLYTDLVITSSEKVMSLDFVVVGNKQVIGITSDKKVDISYIRKYLTDGVTNWGDDYKVKIVESEKLFINELDNVKSVDVDEEQEDNVKSYIVSLIV</sequence>
<evidence type="ECO:0008006" key="4">
    <source>
        <dbReference type="Google" id="ProtNLM"/>
    </source>
</evidence>
<protein>
    <recommendedName>
        <fullName evidence="4">YcxB-like protein domain-containing protein</fullName>
    </recommendedName>
</protein>
<dbReference type="EMBL" id="LLKB01000005">
    <property type="protein sequence ID" value="KQC84925.1"/>
    <property type="molecule type" value="Genomic_DNA"/>
</dbReference>
<keyword evidence="1" id="KW-0472">Membrane</keyword>
<proteinExistence type="predicted"/>
<feature type="transmembrane region" description="Helical" evidence="1">
    <location>
        <begin position="20"/>
        <end position="40"/>
    </location>
</feature>
<reference evidence="2 3" key="1">
    <citation type="submission" date="2015-10" db="EMBL/GenBank/DDBJ databases">
        <title>Butyribacter intestini gen. nov., sp. nov., a butyric acid-producing bacterium of the family Lachnospiraceae isolated from the human faeces.</title>
        <authorList>
            <person name="Zou Y."/>
            <person name="Xue W."/>
            <person name="Luo G."/>
            <person name="Lv M."/>
        </authorList>
    </citation>
    <scope>NUCLEOTIDE SEQUENCE [LARGE SCALE GENOMIC DNA]</scope>
    <source>
        <strain evidence="2 3">TF01-11</strain>
    </source>
</reference>
<name>A0AAW3JRU5_9FIRM</name>
<feature type="transmembrane region" description="Helical" evidence="1">
    <location>
        <begin position="46"/>
        <end position="69"/>
    </location>
</feature>
<dbReference type="RefSeq" id="WP_055944203.1">
    <property type="nucleotide sequence ID" value="NZ_JAQDCV010000002.1"/>
</dbReference>